<accession>A0A4Z0Y519</accession>
<dbReference type="RefSeq" id="WP_135657088.1">
    <property type="nucleotide sequence ID" value="NZ_JAJUFJ010000001.1"/>
</dbReference>
<sequence length="188" mass="21696">MNQNGSETNRNQHDQQPFDYQEHYWRQNQQYRNPPPPYTQYPQDPWQQSPIPPKPPVRPSYNPYGMSADNTKVFCIMSYISILWLVGLLADRYNPKVRFHANQGIILTIFYAILRFVLILLTGFVNSIFVIPFSGVVLLPQIGAALNGLLTLLVWGIYLSFVIIGIMHAVHDREEPLPIIGTLFQILR</sequence>
<organism evidence="3 4">
    <name type="scientific">Caproiciproducens galactitolivorans</name>
    <dbReference type="NCBI Taxonomy" id="642589"/>
    <lineage>
        <taxon>Bacteria</taxon>
        <taxon>Bacillati</taxon>
        <taxon>Bacillota</taxon>
        <taxon>Clostridia</taxon>
        <taxon>Eubacteriales</taxon>
        <taxon>Acutalibacteraceae</taxon>
        <taxon>Caproiciproducens</taxon>
    </lineage>
</organism>
<proteinExistence type="predicted"/>
<dbReference type="OrthoDB" id="7595353at2"/>
<reference evidence="3 4" key="1">
    <citation type="submission" date="2019-04" db="EMBL/GenBank/DDBJ databases">
        <authorList>
            <person name="Poehlein A."/>
            <person name="Bengelsdorf F.R."/>
            <person name="Duerre P."/>
            <person name="Daniel R."/>
        </authorList>
    </citation>
    <scope>NUCLEOTIDE SEQUENCE [LARGE SCALE GENOMIC DNA]</scope>
    <source>
        <strain evidence="3 4">BS-1</strain>
    </source>
</reference>
<evidence type="ECO:0000256" key="2">
    <source>
        <dbReference type="SAM" id="Phobius"/>
    </source>
</evidence>
<keyword evidence="2" id="KW-0812">Transmembrane</keyword>
<evidence type="ECO:0000313" key="4">
    <source>
        <dbReference type="Proteomes" id="UP000297714"/>
    </source>
</evidence>
<gene>
    <name evidence="3" type="ORF">CAGA_03670</name>
</gene>
<feature type="transmembrane region" description="Helical" evidence="2">
    <location>
        <begin position="149"/>
        <end position="170"/>
    </location>
</feature>
<dbReference type="Proteomes" id="UP000297714">
    <property type="component" value="Unassembled WGS sequence"/>
</dbReference>
<name>A0A4Z0Y519_9FIRM</name>
<keyword evidence="2" id="KW-1133">Transmembrane helix</keyword>
<feature type="region of interest" description="Disordered" evidence="1">
    <location>
        <begin position="1"/>
        <end position="54"/>
    </location>
</feature>
<evidence type="ECO:0000313" key="3">
    <source>
        <dbReference type="EMBL" id="TGJ77957.1"/>
    </source>
</evidence>
<keyword evidence="4" id="KW-1185">Reference proteome</keyword>
<comment type="caution">
    <text evidence="3">The sequence shown here is derived from an EMBL/GenBank/DDBJ whole genome shotgun (WGS) entry which is preliminary data.</text>
</comment>
<keyword evidence="2" id="KW-0472">Membrane</keyword>
<evidence type="ECO:0000256" key="1">
    <source>
        <dbReference type="SAM" id="MobiDB-lite"/>
    </source>
</evidence>
<feature type="compositionally biased region" description="Low complexity" evidence="1">
    <location>
        <begin position="40"/>
        <end position="49"/>
    </location>
</feature>
<feature type="transmembrane region" description="Helical" evidence="2">
    <location>
        <begin position="71"/>
        <end position="93"/>
    </location>
</feature>
<dbReference type="EMBL" id="SRMQ01000001">
    <property type="protein sequence ID" value="TGJ77957.1"/>
    <property type="molecule type" value="Genomic_DNA"/>
</dbReference>
<feature type="transmembrane region" description="Helical" evidence="2">
    <location>
        <begin position="105"/>
        <end position="129"/>
    </location>
</feature>
<protein>
    <submittedName>
        <fullName evidence="3">Chloroplast import component protein (Tic20)</fullName>
    </submittedName>
</protein>
<dbReference type="AlphaFoldDB" id="A0A4Z0Y519"/>